<dbReference type="InterPro" id="IPR011650">
    <property type="entry name" value="Peptidase_M20_dimer"/>
</dbReference>
<dbReference type="PIRSF" id="PIRSF037238">
    <property type="entry name" value="Carboxypeptidase_G2"/>
    <property type="match status" value="1"/>
</dbReference>
<dbReference type="Pfam" id="PF01546">
    <property type="entry name" value="Peptidase_M20"/>
    <property type="match status" value="1"/>
</dbReference>
<reference evidence="6" key="1">
    <citation type="submission" date="2020-05" db="EMBL/GenBank/DDBJ databases">
        <authorList>
            <person name="Chiriac C."/>
            <person name="Salcher M."/>
            <person name="Ghai R."/>
            <person name="Kavagutti S V."/>
        </authorList>
    </citation>
    <scope>NUCLEOTIDE SEQUENCE</scope>
</reference>
<dbReference type="EMBL" id="CAFBNF010000022">
    <property type="protein sequence ID" value="CAB4933077.1"/>
    <property type="molecule type" value="Genomic_DNA"/>
</dbReference>
<organism evidence="6">
    <name type="scientific">freshwater metagenome</name>
    <dbReference type="NCBI Taxonomy" id="449393"/>
    <lineage>
        <taxon>unclassified sequences</taxon>
        <taxon>metagenomes</taxon>
        <taxon>ecological metagenomes</taxon>
    </lineage>
</organism>
<evidence type="ECO:0000313" key="6">
    <source>
        <dbReference type="EMBL" id="CAB4933077.1"/>
    </source>
</evidence>
<feature type="domain" description="Peptidase M20 dimerisation" evidence="5">
    <location>
        <begin position="167"/>
        <end position="257"/>
    </location>
</feature>
<dbReference type="PROSITE" id="PS00758">
    <property type="entry name" value="ARGE_DAPE_CPG2_1"/>
    <property type="match status" value="1"/>
</dbReference>
<dbReference type="Gene3D" id="3.40.630.10">
    <property type="entry name" value="Zn peptidases"/>
    <property type="match status" value="1"/>
</dbReference>
<evidence type="ECO:0000259" key="5">
    <source>
        <dbReference type="Pfam" id="PF07687"/>
    </source>
</evidence>
<dbReference type="InterPro" id="IPR002933">
    <property type="entry name" value="Peptidase_M20"/>
</dbReference>
<dbReference type="PANTHER" id="PTHR43808:SF9">
    <property type="entry name" value="BLL0789 PROTEIN"/>
    <property type="match status" value="1"/>
</dbReference>
<comment type="cofactor">
    <cofactor evidence="1">
        <name>Zn(2+)</name>
        <dbReference type="ChEBI" id="CHEBI:29105"/>
    </cofactor>
</comment>
<dbReference type="Gene3D" id="3.30.70.360">
    <property type="match status" value="1"/>
</dbReference>
<sequence length="370" mass="38420">MRATRESLIDSLKLLVEIETPSGDLPSLERGFEALADLVLTYTGREAIIDRVDGVPYLYLAPTASPSVLIIGHLDTVWPVGTLSTIPFEVRGDVVTGPGVFDMKAGLVIALAALADCAVSDHAGLLVTGDEEVGSPTGRGLIEKYAPLAVAVLIPEPAAPGGGIKSARKGVGLYQFTIQGVEAHAGLEPERGANTTVEMAALISDLVKLQDVSVGTTVTPTKATSGVTANTVPAEAILHTDVRAWTAPELTRIDEAVRGRQPHVSGVTVTLSGGINRLPLEERLTADLVRLAREVALDVGMGHVDTAAVGGASDGNFCASAGVPTLDGVGACGGGAHARDEWVDLTSVHARATWLARIIERVVQQFSPTV</sequence>
<dbReference type="InterPro" id="IPR036264">
    <property type="entry name" value="Bact_exopeptidase_dim_dom"/>
</dbReference>
<dbReference type="PANTHER" id="PTHR43808">
    <property type="entry name" value="ACETYLORNITHINE DEACETYLASE"/>
    <property type="match status" value="1"/>
</dbReference>
<gene>
    <name evidence="6" type="ORF">UFOPK3773_00366</name>
</gene>
<dbReference type="AlphaFoldDB" id="A0A6J7ISB9"/>
<keyword evidence="2" id="KW-0479">Metal-binding</keyword>
<dbReference type="InterPro" id="IPR017150">
    <property type="entry name" value="Pept_M20_glutamate_carboxypep"/>
</dbReference>
<dbReference type="SUPFAM" id="SSF55031">
    <property type="entry name" value="Bacterial exopeptidase dimerisation domain"/>
    <property type="match status" value="1"/>
</dbReference>
<accession>A0A6J7ISB9</accession>
<dbReference type="SUPFAM" id="SSF53187">
    <property type="entry name" value="Zn-dependent exopeptidases"/>
    <property type="match status" value="1"/>
</dbReference>
<keyword evidence="3" id="KW-0378">Hydrolase</keyword>
<dbReference type="InterPro" id="IPR001261">
    <property type="entry name" value="ArgE/DapE_CS"/>
</dbReference>
<dbReference type="GO" id="GO:0016787">
    <property type="term" value="F:hydrolase activity"/>
    <property type="evidence" value="ECO:0007669"/>
    <property type="project" value="UniProtKB-KW"/>
</dbReference>
<dbReference type="GO" id="GO:0046872">
    <property type="term" value="F:metal ion binding"/>
    <property type="evidence" value="ECO:0007669"/>
    <property type="project" value="UniProtKB-KW"/>
</dbReference>
<name>A0A6J7ISB9_9ZZZZ</name>
<dbReference type="Pfam" id="PF07687">
    <property type="entry name" value="M20_dimer"/>
    <property type="match status" value="1"/>
</dbReference>
<evidence type="ECO:0000256" key="2">
    <source>
        <dbReference type="ARBA" id="ARBA00022723"/>
    </source>
</evidence>
<evidence type="ECO:0000256" key="4">
    <source>
        <dbReference type="ARBA" id="ARBA00022833"/>
    </source>
</evidence>
<proteinExistence type="predicted"/>
<dbReference type="InterPro" id="IPR050072">
    <property type="entry name" value="Peptidase_M20A"/>
</dbReference>
<evidence type="ECO:0000256" key="1">
    <source>
        <dbReference type="ARBA" id="ARBA00001947"/>
    </source>
</evidence>
<evidence type="ECO:0000256" key="3">
    <source>
        <dbReference type="ARBA" id="ARBA00022801"/>
    </source>
</evidence>
<keyword evidence="4" id="KW-0862">Zinc</keyword>
<protein>
    <submittedName>
        <fullName evidence="6">Unannotated protein</fullName>
    </submittedName>
</protein>